<name>X1CT22_9ZZZZ</name>
<dbReference type="PANTHER" id="PTHR42994">
    <property type="entry name" value="PEPTIDASE T"/>
    <property type="match status" value="1"/>
</dbReference>
<dbReference type="PANTHER" id="PTHR42994:SF2">
    <property type="entry name" value="PEPTIDASE"/>
    <property type="match status" value="1"/>
</dbReference>
<reference evidence="2" key="1">
    <citation type="journal article" date="2014" name="Front. Microbiol.">
        <title>High frequency of phylogenetically diverse reductive dehalogenase-homologous genes in deep subseafloor sedimentary metagenomes.</title>
        <authorList>
            <person name="Kawai M."/>
            <person name="Futagami T."/>
            <person name="Toyoda A."/>
            <person name="Takaki Y."/>
            <person name="Nishi S."/>
            <person name="Hori S."/>
            <person name="Arai W."/>
            <person name="Tsubouchi T."/>
            <person name="Morono Y."/>
            <person name="Uchiyama I."/>
            <person name="Ito T."/>
            <person name="Fujiyama A."/>
            <person name="Inagaki F."/>
            <person name="Takami H."/>
        </authorList>
    </citation>
    <scope>NUCLEOTIDE SEQUENCE</scope>
    <source>
        <strain evidence="2">Expedition CK06-06</strain>
    </source>
</reference>
<evidence type="ECO:0000256" key="1">
    <source>
        <dbReference type="ARBA" id="ARBA00001947"/>
    </source>
</evidence>
<comment type="cofactor">
    <cofactor evidence="1">
        <name>Zn(2+)</name>
        <dbReference type="ChEBI" id="CHEBI:29105"/>
    </cofactor>
</comment>
<evidence type="ECO:0000313" key="2">
    <source>
        <dbReference type="EMBL" id="GAH11596.1"/>
    </source>
</evidence>
<organism evidence="2">
    <name type="scientific">marine sediment metagenome</name>
    <dbReference type="NCBI Taxonomy" id="412755"/>
    <lineage>
        <taxon>unclassified sequences</taxon>
        <taxon>metagenomes</taxon>
        <taxon>ecological metagenomes</taxon>
    </lineage>
</organism>
<dbReference type="GO" id="GO:0016787">
    <property type="term" value="F:hydrolase activity"/>
    <property type="evidence" value="ECO:0007669"/>
    <property type="project" value="InterPro"/>
</dbReference>
<dbReference type="EMBL" id="BART01029862">
    <property type="protein sequence ID" value="GAH11596.1"/>
    <property type="molecule type" value="Genomic_DNA"/>
</dbReference>
<protein>
    <recommendedName>
        <fullName evidence="3">Peptidase M20 dimerisation domain-containing protein</fullName>
    </recommendedName>
</protein>
<feature type="non-terminal residue" evidence="2">
    <location>
        <position position="1"/>
    </location>
</feature>
<gene>
    <name evidence="2" type="ORF">S01H4_52296</name>
</gene>
<proteinExistence type="predicted"/>
<evidence type="ECO:0008006" key="3">
    <source>
        <dbReference type="Google" id="ProtNLM"/>
    </source>
</evidence>
<dbReference type="Pfam" id="PF01546">
    <property type="entry name" value="Peptidase_M20"/>
    <property type="match status" value="1"/>
</dbReference>
<comment type="caution">
    <text evidence="2">The sequence shown here is derived from an EMBL/GenBank/DDBJ whole genome shotgun (WGS) entry which is preliminary data.</text>
</comment>
<accession>X1CT22</accession>
<dbReference type="InterPro" id="IPR002933">
    <property type="entry name" value="Peptidase_M20"/>
</dbReference>
<dbReference type="Gene3D" id="3.40.630.10">
    <property type="entry name" value="Zn peptidases"/>
    <property type="match status" value="1"/>
</dbReference>
<dbReference type="AlphaFoldDB" id="X1CT22"/>
<dbReference type="SUPFAM" id="SSF53187">
    <property type="entry name" value="Zn-dependent exopeptidases"/>
    <property type="match status" value="1"/>
</dbReference>
<sequence>CLNHSNLIKDVFLTKANVMGAQAEIKMELTAKAYRISESAKAVKIAKKAINRVGISPNVCIISGGTDAFNYNKKGIETVVIGSGSKAEHTKEENISIADMVKVIDIIHYIFDELS</sequence>